<reference evidence="1" key="1">
    <citation type="journal article" date="2015" name="Nature">
        <title>Complex archaea that bridge the gap between prokaryotes and eukaryotes.</title>
        <authorList>
            <person name="Spang A."/>
            <person name="Saw J.H."/>
            <person name="Jorgensen S.L."/>
            <person name="Zaremba-Niedzwiedzka K."/>
            <person name="Martijn J."/>
            <person name="Lind A.E."/>
            <person name="van Eijk R."/>
            <person name="Schleper C."/>
            <person name="Guy L."/>
            <person name="Ettema T.J."/>
        </authorList>
    </citation>
    <scope>NUCLEOTIDE SEQUENCE</scope>
</reference>
<evidence type="ECO:0000313" key="1">
    <source>
        <dbReference type="EMBL" id="KKN07286.1"/>
    </source>
</evidence>
<gene>
    <name evidence="1" type="ORF">LCGC14_1068590</name>
</gene>
<accession>A0A0F9Q237</accession>
<dbReference type="AlphaFoldDB" id="A0A0F9Q237"/>
<sequence>MQCYKCGEKFDFSSYGKDRDGVTRFASDHASQKGCDWPANHIGELVKQLRKEGGK</sequence>
<proteinExistence type="predicted"/>
<protein>
    <submittedName>
        <fullName evidence="1">Uncharacterized protein</fullName>
    </submittedName>
</protein>
<name>A0A0F9Q237_9ZZZZ</name>
<organism evidence="1">
    <name type="scientific">marine sediment metagenome</name>
    <dbReference type="NCBI Taxonomy" id="412755"/>
    <lineage>
        <taxon>unclassified sequences</taxon>
        <taxon>metagenomes</taxon>
        <taxon>ecological metagenomes</taxon>
    </lineage>
</organism>
<dbReference type="EMBL" id="LAZR01004586">
    <property type="protein sequence ID" value="KKN07286.1"/>
    <property type="molecule type" value="Genomic_DNA"/>
</dbReference>
<comment type="caution">
    <text evidence="1">The sequence shown here is derived from an EMBL/GenBank/DDBJ whole genome shotgun (WGS) entry which is preliminary data.</text>
</comment>